<comment type="similarity">
    <text evidence="5">Belongs to the SAT4 family.</text>
</comment>
<protein>
    <recommendedName>
        <fullName evidence="8">Rhodopsin domain-containing protein</fullName>
    </recommendedName>
</protein>
<keyword evidence="2 7" id="KW-0812">Transmembrane</keyword>
<reference evidence="9" key="1">
    <citation type="journal article" date="2021" name="Nat. Commun.">
        <title>Genetic determinants of endophytism in the Arabidopsis root mycobiome.</title>
        <authorList>
            <person name="Mesny F."/>
            <person name="Miyauchi S."/>
            <person name="Thiergart T."/>
            <person name="Pickel B."/>
            <person name="Atanasova L."/>
            <person name="Karlsson M."/>
            <person name="Huettel B."/>
            <person name="Barry K.W."/>
            <person name="Haridas S."/>
            <person name="Chen C."/>
            <person name="Bauer D."/>
            <person name="Andreopoulos W."/>
            <person name="Pangilinan J."/>
            <person name="LaButti K."/>
            <person name="Riley R."/>
            <person name="Lipzen A."/>
            <person name="Clum A."/>
            <person name="Drula E."/>
            <person name="Henrissat B."/>
            <person name="Kohler A."/>
            <person name="Grigoriev I.V."/>
            <person name="Martin F.M."/>
            <person name="Hacquard S."/>
        </authorList>
    </citation>
    <scope>NUCLEOTIDE SEQUENCE</scope>
    <source>
        <strain evidence="9">MPI-CAGE-AT-0016</strain>
    </source>
</reference>
<evidence type="ECO:0000256" key="4">
    <source>
        <dbReference type="ARBA" id="ARBA00023136"/>
    </source>
</evidence>
<dbReference type="InterPro" id="IPR049326">
    <property type="entry name" value="Rhodopsin_dom_fungi"/>
</dbReference>
<evidence type="ECO:0000256" key="7">
    <source>
        <dbReference type="SAM" id="Phobius"/>
    </source>
</evidence>
<feature type="transmembrane region" description="Helical" evidence="7">
    <location>
        <begin position="189"/>
        <end position="216"/>
    </location>
</feature>
<evidence type="ECO:0000256" key="6">
    <source>
        <dbReference type="SAM" id="MobiDB-lite"/>
    </source>
</evidence>
<dbReference type="InterPro" id="IPR052337">
    <property type="entry name" value="SAT4-like"/>
</dbReference>
<keyword evidence="3 7" id="KW-1133">Transmembrane helix</keyword>
<dbReference type="EMBL" id="JAGPXD010000003">
    <property type="protein sequence ID" value="KAH7362470.1"/>
    <property type="molecule type" value="Genomic_DNA"/>
</dbReference>
<feature type="transmembrane region" description="Helical" evidence="7">
    <location>
        <begin position="106"/>
        <end position="126"/>
    </location>
</feature>
<feature type="compositionally biased region" description="Polar residues" evidence="6">
    <location>
        <begin position="385"/>
        <end position="394"/>
    </location>
</feature>
<dbReference type="OrthoDB" id="5342292at2759"/>
<evidence type="ECO:0000313" key="9">
    <source>
        <dbReference type="EMBL" id="KAH7362470.1"/>
    </source>
</evidence>
<dbReference type="Proteomes" id="UP000813385">
    <property type="component" value="Unassembled WGS sequence"/>
</dbReference>
<evidence type="ECO:0000256" key="2">
    <source>
        <dbReference type="ARBA" id="ARBA00022692"/>
    </source>
</evidence>
<keyword evidence="10" id="KW-1185">Reference proteome</keyword>
<evidence type="ECO:0000256" key="3">
    <source>
        <dbReference type="ARBA" id="ARBA00022989"/>
    </source>
</evidence>
<dbReference type="GO" id="GO:0016020">
    <property type="term" value="C:membrane"/>
    <property type="evidence" value="ECO:0007669"/>
    <property type="project" value="UniProtKB-SubCell"/>
</dbReference>
<dbReference type="AlphaFoldDB" id="A0A8K0THA3"/>
<evidence type="ECO:0000256" key="5">
    <source>
        <dbReference type="ARBA" id="ARBA00038359"/>
    </source>
</evidence>
<evidence type="ECO:0000256" key="1">
    <source>
        <dbReference type="ARBA" id="ARBA00004141"/>
    </source>
</evidence>
<proteinExistence type="inferred from homology"/>
<feature type="domain" description="Rhodopsin" evidence="8">
    <location>
        <begin position="53"/>
        <end position="290"/>
    </location>
</feature>
<dbReference type="PANTHER" id="PTHR33048">
    <property type="entry name" value="PTH11-LIKE INTEGRAL MEMBRANE PROTEIN (AFU_ORTHOLOGUE AFUA_5G11245)"/>
    <property type="match status" value="1"/>
</dbReference>
<gene>
    <name evidence="9" type="ORF">B0T11DRAFT_328537</name>
</gene>
<dbReference type="Pfam" id="PF20684">
    <property type="entry name" value="Fung_rhodopsin"/>
    <property type="match status" value="1"/>
</dbReference>
<comment type="caution">
    <text evidence="9">The sequence shown here is derived from an EMBL/GenBank/DDBJ whole genome shotgun (WGS) entry which is preliminary data.</text>
</comment>
<feature type="transmembrane region" description="Helical" evidence="7">
    <location>
        <begin position="33"/>
        <end position="51"/>
    </location>
</feature>
<evidence type="ECO:0000259" key="8">
    <source>
        <dbReference type="Pfam" id="PF20684"/>
    </source>
</evidence>
<accession>A0A8K0THA3</accession>
<feature type="transmembrane region" description="Helical" evidence="7">
    <location>
        <begin position="147"/>
        <end position="169"/>
    </location>
</feature>
<organism evidence="9 10">
    <name type="scientific">Plectosphaerella cucumerina</name>
    <dbReference type="NCBI Taxonomy" id="40658"/>
    <lineage>
        <taxon>Eukaryota</taxon>
        <taxon>Fungi</taxon>
        <taxon>Dikarya</taxon>
        <taxon>Ascomycota</taxon>
        <taxon>Pezizomycotina</taxon>
        <taxon>Sordariomycetes</taxon>
        <taxon>Hypocreomycetidae</taxon>
        <taxon>Glomerellales</taxon>
        <taxon>Plectosphaerellaceae</taxon>
        <taxon>Plectosphaerella</taxon>
    </lineage>
</organism>
<feature type="compositionally biased region" description="Basic and acidic residues" evidence="6">
    <location>
        <begin position="327"/>
        <end position="338"/>
    </location>
</feature>
<sequence>MENFPLTNGVRTLVPAPEGYVVDFDNPQQQYVLEHYIITGILGPLAFVALCQRYYTKIFLSKGLQIDDAFMFLAWAASVVTQVILIYCITIKTFCSHAWEIPLPLYLHYSFLIWIADGIFMLCNGFTKLSLLTFYLHLSPQKWFRRAVWASIVLVGIYTVVISVMLFVNCSPVQKSFDPTVQGGSCVDVGILYLATAVSNIFTDVILFILPIPMVLQLRMGLGQKIGAIVVFGIGTITVVTSVIRLVFLFPVLATSDLPWDSAPANIWSFLEANLFIICGSMPTLRKFFKHFAPTMMGGDSSNPSNRRASAYALGRSGSRAARKQRNQYEHFPEENEMRTFNSSDAKITPGDESDKERRSGVVSVNVAGGADVDADNRSDKAILQTKSFSDTYN</sequence>
<keyword evidence="4 7" id="KW-0472">Membrane</keyword>
<evidence type="ECO:0000313" key="10">
    <source>
        <dbReference type="Proteomes" id="UP000813385"/>
    </source>
</evidence>
<comment type="subcellular location">
    <subcellularLocation>
        <location evidence="1">Membrane</location>
        <topology evidence="1">Multi-pass membrane protein</topology>
    </subcellularLocation>
</comment>
<feature type="compositionally biased region" description="Low complexity" evidence="6">
    <location>
        <begin position="361"/>
        <end position="372"/>
    </location>
</feature>
<feature type="region of interest" description="Disordered" evidence="6">
    <location>
        <begin position="299"/>
        <end position="394"/>
    </location>
</feature>
<name>A0A8K0THA3_9PEZI</name>
<feature type="transmembrane region" description="Helical" evidence="7">
    <location>
        <begin position="72"/>
        <end position="94"/>
    </location>
</feature>
<feature type="transmembrane region" description="Helical" evidence="7">
    <location>
        <begin position="228"/>
        <end position="253"/>
    </location>
</feature>
<dbReference type="PANTHER" id="PTHR33048:SF124">
    <property type="entry name" value="INTEGRAL MEMBRANE PROTEIN"/>
    <property type="match status" value="1"/>
</dbReference>
<feature type="transmembrane region" description="Helical" evidence="7">
    <location>
        <begin position="265"/>
        <end position="285"/>
    </location>
</feature>